<evidence type="ECO:0000256" key="6">
    <source>
        <dbReference type="ARBA" id="ARBA00023242"/>
    </source>
</evidence>
<proteinExistence type="predicted"/>
<evidence type="ECO:0000256" key="2">
    <source>
        <dbReference type="ARBA" id="ARBA00022833"/>
    </source>
</evidence>
<dbReference type="OMA" id="ETRRCPL"/>
<keyword evidence="2" id="KW-0862">Zinc</keyword>
<dbReference type="PANTHER" id="PTHR31845">
    <property type="entry name" value="FINGER DOMAIN PROTEIN, PUTATIVE-RELATED"/>
    <property type="match status" value="1"/>
</dbReference>
<evidence type="ECO:0000256" key="4">
    <source>
        <dbReference type="ARBA" id="ARBA00023125"/>
    </source>
</evidence>
<dbReference type="Gene3D" id="4.10.240.10">
    <property type="entry name" value="Zn(2)-C6 fungal-type DNA-binding domain"/>
    <property type="match status" value="1"/>
</dbReference>
<dbReference type="STRING" id="602072.A0A1R3RQD7"/>
<evidence type="ECO:0000313" key="9">
    <source>
        <dbReference type="EMBL" id="OOF96692.1"/>
    </source>
</evidence>
<evidence type="ECO:0000256" key="1">
    <source>
        <dbReference type="ARBA" id="ARBA00004123"/>
    </source>
</evidence>
<organism evidence="9 10">
    <name type="scientific">Aspergillus carbonarius (strain ITEM 5010)</name>
    <dbReference type="NCBI Taxonomy" id="602072"/>
    <lineage>
        <taxon>Eukaryota</taxon>
        <taxon>Fungi</taxon>
        <taxon>Dikarya</taxon>
        <taxon>Ascomycota</taxon>
        <taxon>Pezizomycotina</taxon>
        <taxon>Eurotiomycetes</taxon>
        <taxon>Eurotiomycetidae</taxon>
        <taxon>Eurotiales</taxon>
        <taxon>Aspergillaceae</taxon>
        <taxon>Aspergillus</taxon>
        <taxon>Aspergillus subgen. Circumdati</taxon>
    </lineage>
</organism>
<dbReference type="CDD" id="cd12148">
    <property type="entry name" value="fungal_TF_MHR"/>
    <property type="match status" value="1"/>
</dbReference>
<dbReference type="PANTHER" id="PTHR31845:SF17">
    <property type="entry name" value="ZN(II)2CYS6 TRANSCRIPTION FACTOR (EUROFUNG)"/>
    <property type="match status" value="1"/>
</dbReference>
<dbReference type="InterPro" id="IPR001138">
    <property type="entry name" value="Zn2Cys6_DnaBD"/>
</dbReference>
<dbReference type="GO" id="GO:0000981">
    <property type="term" value="F:DNA-binding transcription factor activity, RNA polymerase II-specific"/>
    <property type="evidence" value="ECO:0007669"/>
    <property type="project" value="InterPro"/>
</dbReference>
<dbReference type="PROSITE" id="PS00463">
    <property type="entry name" value="ZN2_CY6_FUNGAL_1"/>
    <property type="match status" value="1"/>
</dbReference>
<feature type="domain" description="Zn(2)-C6 fungal-type" evidence="8">
    <location>
        <begin position="10"/>
        <end position="41"/>
    </location>
</feature>
<dbReference type="Proteomes" id="UP000188318">
    <property type="component" value="Unassembled WGS sequence"/>
</dbReference>
<name>A0A1R3RQD7_ASPC5</name>
<dbReference type="CDD" id="cd00067">
    <property type="entry name" value="GAL4"/>
    <property type="match status" value="1"/>
</dbReference>
<evidence type="ECO:0000313" key="10">
    <source>
        <dbReference type="Proteomes" id="UP000188318"/>
    </source>
</evidence>
<dbReference type="GO" id="GO:0000976">
    <property type="term" value="F:transcription cis-regulatory region binding"/>
    <property type="evidence" value="ECO:0007669"/>
    <property type="project" value="TreeGrafter"/>
</dbReference>
<evidence type="ECO:0000256" key="5">
    <source>
        <dbReference type="ARBA" id="ARBA00023163"/>
    </source>
</evidence>
<dbReference type="InterPro" id="IPR051089">
    <property type="entry name" value="prtT"/>
</dbReference>
<evidence type="ECO:0000256" key="7">
    <source>
        <dbReference type="SAM" id="Coils"/>
    </source>
</evidence>
<dbReference type="GO" id="GO:0009893">
    <property type="term" value="P:positive regulation of metabolic process"/>
    <property type="evidence" value="ECO:0007669"/>
    <property type="project" value="UniProtKB-ARBA"/>
</dbReference>
<feature type="coiled-coil region" evidence="7">
    <location>
        <begin position="57"/>
        <end position="84"/>
    </location>
</feature>
<dbReference type="PROSITE" id="PS50048">
    <property type="entry name" value="ZN2_CY6_FUNGAL_2"/>
    <property type="match status" value="1"/>
</dbReference>
<dbReference type="GO" id="GO:0005634">
    <property type="term" value="C:nucleus"/>
    <property type="evidence" value="ECO:0007669"/>
    <property type="project" value="UniProtKB-SubCell"/>
</dbReference>
<reference evidence="10" key="1">
    <citation type="journal article" date="2017" name="Genome Biol.">
        <title>Comparative genomics reveals high biological diversity and specific adaptations in the industrially and medically important fungal genus Aspergillus.</title>
        <authorList>
            <person name="de Vries R.P."/>
            <person name="Riley R."/>
            <person name="Wiebenga A."/>
            <person name="Aguilar-Osorio G."/>
            <person name="Amillis S."/>
            <person name="Uchima C.A."/>
            <person name="Anderluh G."/>
            <person name="Asadollahi M."/>
            <person name="Askin M."/>
            <person name="Barry K."/>
            <person name="Battaglia E."/>
            <person name="Bayram O."/>
            <person name="Benocci T."/>
            <person name="Braus-Stromeyer S.A."/>
            <person name="Caldana C."/>
            <person name="Canovas D."/>
            <person name="Cerqueira G.C."/>
            <person name="Chen F."/>
            <person name="Chen W."/>
            <person name="Choi C."/>
            <person name="Clum A."/>
            <person name="Dos Santos R.A."/>
            <person name="Damasio A.R."/>
            <person name="Diallinas G."/>
            <person name="Emri T."/>
            <person name="Fekete E."/>
            <person name="Flipphi M."/>
            <person name="Freyberg S."/>
            <person name="Gallo A."/>
            <person name="Gournas C."/>
            <person name="Habgood R."/>
            <person name="Hainaut M."/>
            <person name="Harispe M.L."/>
            <person name="Henrissat B."/>
            <person name="Hilden K.S."/>
            <person name="Hope R."/>
            <person name="Hossain A."/>
            <person name="Karabika E."/>
            <person name="Karaffa L."/>
            <person name="Karanyi Z."/>
            <person name="Krasevec N."/>
            <person name="Kuo A."/>
            <person name="Kusch H."/>
            <person name="LaButti K."/>
            <person name="Lagendijk E.L."/>
            <person name="Lapidus A."/>
            <person name="Levasseur A."/>
            <person name="Lindquist E."/>
            <person name="Lipzen A."/>
            <person name="Logrieco A.F."/>
            <person name="MacCabe A."/>
            <person name="Maekelae M.R."/>
            <person name="Malavazi I."/>
            <person name="Melin P."/>
            <person name="Meyer V."/>
            <person name="Mielnichuk N."/>
            <person name="Miskei M."/>
            <person name="Molnar A.P."/>
            <person name="Mule G."/>
            <person name="Ngan C.Y."/>
            <person name="Orejas M."/>
            <person name="Orosz E."/>
            <person name="Ouedraogo J.P."/>
            <person name="Overkamp K.M."/>
            <person name="Park H.-S."/>
            <person name="Perrone G."/>
            <person name="Piumi F."/>
            <person name="Punt P.J."/>
            <person name="Ram A.F."/>
            <person name="Ramon A."/>
            <person name="Rauscher S."/>
            <person name="Record E."/>
            <person name="Riano-Pachon D.M."/>
            <person name="Robert V."/>
            <person name="Roehrig J."/>
            <person name="Ruller R."/>
            <person name="Salamov A."/>
            <person name="Salih N.S."/>
            <person name="Samson R.A."/>
            <person name="Sandor E."/>
            <person name="Sanguinetti M."/>
            <person name="Schuetze T."/>
            <person name="Sepcic K."/>
            <person name="Shelest E."/>
            <person name="Sherlock G."/>
            <person name="Sophianopoulou V."/>
            <person name="Squina F.M."/>
            <person name="Sun H."/>
            <person name="Susca A."/>
            <person name="Todd R.B."/>
            <person name="Tsang A."/>
            <person name="Unkles S.E."/>
            <person name="van de Wiele N."/>
            <person name="van Rossen-Uffink D."/>
            <person name="Oliveira J.V."/>
            <person name="Vesth T.C."/>
            <person name="Visser J."/>
            <person name="Yu J.-H."/>
            <person name="Zhou M."/>
            <person name="Andersen M.R."/>
            <person name="Archer D.B."/>
            <person name="Baker S.E."/>
            <person name="Benoit I."/>
            <person name="Brakhage A.A."/>
            <person name="Braus G.H."/>
            <person name="Fischer R."/>
            <person name="Frisvad J.C."/>
            <person name="Goldman G.H."/>
            <person name="Houbraken J."/>
            <person name="Oakley B."/>
            <person name="Pocsi I."/>
            <person name="Scazzocchio C."/>
            <person name="Seiboth B."/>
            <person name="vanKuyk P.A."/>
            <person name="Wortman J."/>
            <person name="Dyer P.S."/>
            <person name="Grigoriev I.V."/>
        </authorList>
    </citation>
    <scope>NUCLEOTIDE SEQUENCE [LARGE SCALE GENOMIC DNA]</scope>
    <source>
        <strain evidence="10">ITEM 5010</strain>
    </source>
</reference>
<dbReference type="AlphaFoldDB" id="A0A1R3RQD7"/>
<protein>
    <recommendedName>
        <fullName evidence="8">Zn(2)-C6 fungal-type domain-containing protein</fullName>
    </recommendedName>
</protein>
<evidence type="ECO:0000259" key="8">
    <source>
        <dbReference type="PROSITE" id="PS50048"/>
    </source>
</evidence>
<evidence type="ECO:0000256" key="3">
    <source>
        <dbReference type="ARBA" id="ARBA00023015"/>
    </source>
</evidence>
<keyword evidence="3" id="KW-0805">Transcription regulation</keyword>
<comment type="subcellular location">
    <subcellularLocation>
        <location evidence="1">Nucleus</location>
    </subcellularLocation>
</comment>
<dbReference type="Pfam" id="PF00172">
    <property type="entry name" value="Zn_clus"/>
    <property type="match status" value="1"/>
</dbReference>
<keyword evidence="5" id="KW-0804">Transcription</keyword>
<dbReference type="GO" id="GO:0008270">
    <property type="term" value="F:zinc ion binding"/>
    <property type="evidence" value="ECO:0007669"/>
    <property type="project" value="InterPro"/>
</dbReference>
<dbReference type="VEuPathDB" id="FungiDB:ASPCADRAFT_129766"/>
<dbReference type="SMART" id="SM00066">
    <property type="entry name" value="GAL4"/>
    <property type="match status" value="1"/>
</dbReference>
<gene>
    <name evidence="9" type="ORF">ASPCADRAFT_129766</name>
</gene>
<dbReference type="OrthoDB" id="4454541at2759"/>
<sequence>MADTSRSLSACLRCRRKKLKCGGPGQNPCQRCRTSRAECVFVSPKPIRSSTLTAGPEDRLSDKLVRLEQRLEAMEARHETQMQQMQSTLSQLAALPPVSQPTVAQSEPLSKDDIVARGIVSEAEWEELYDFFYENCRTVVAFMDDQIYQPKGLVRQHPLMSTVMCAIAARAIKPAKYPVYLAEADELVKNTFVGTTPDIQALRAIMLLGALAGRTRLWGYVASLAAELGLNTAALQLGDDNIEHTAILVDRARTWFTLCCFDLTMHLNRPFVINKMREYLPFAKKLLASPYCQPVDHRICAYIVGFTIPADAKARFPKAQLHLNPLGPANTDLLASFDRSIDEWLYRINNIIEPQYQTFSDKQDRNRFMIPYAFMKIYINGFALHGMEESSEHPDPNRLAFIQKALHNANLLIRSQFESENLRRQFQYTIDYHGSPTYQAIGFILKAIPATYHYLQCGESVTALHQAAQMFQEAGATKAAREVRRELKTIALLTQTVGSPSEGSSVQDLTAVNGTRILDIPTFLDTATWYEPFPMLDLFVLD</sequence>
<dbReference type="SUPFAM" id="SSF57701">
    <property type="entry name" value="Zn2/Cys6 DNA-binding domain"/>
    <property type="match status" value="1"/>
</dbReference>
<keyword evidence="10" id="KW-1185">Reference proteome</keyword>
<dbReference type="EMBL" id="KV907498">
    <property type="protein sequence ID" value="OOF96692.1"/>
    <property type="molecule type" value="Genomic_DNA"/>
</dbReference>
<keyword evidence="7" id="KW-0175">Coiled coil</keyword>
<accession>A0A1R3RQD7</accession>
<keyword evidence="6" id="KW-0539">Nucleus</keyword>
<dbReference type="InterPro" id="IPR036864">
    <property type="entry name" value="Zn2-C6_fun-type_DNA-bd_sf"/>
</dbReference>
<keyword evidence="4" id="KW-0238">DNA-binding</keyword>